<comment type="pathway">
    <text evidence="1">Metabolic intermediate biosynthesis; acetyl-CoA biosynthesis; acetyl-CoA from acetate: step 2/2.</text>
</comment>
<dbReference type="Pfam" id="PF01515">
    <property type="entry name" value="PTA_PTB"/>
    <property type="match status" value="1"/>
</dbReference>
<dbReference type="NCBIfam" id="TIGR00651">
    <property type="entry name" value="pta"/>
    <property type="match status" value="1"/>
</dbReference>
<dbReference type="NCBIfam" id="NF007233">
    <property type="entry name" value="PRK09653.1"/>
    <property type="match status" value="1"/>
</dbReference>
<evidence type="ECO:0000313" key="9">
    <source>
        <dbReference type="Proteomes" id="UP000002407"/>
    </source>
</evidence>
<dbReference type="InterPro" id="IPR002505">
    <property type="entry name" value="PTA_PTB"/>
</dbReference>
<dbReference type="Gene3D" id="3.40.50.10750">
    <property type="entry name" value="Isocitrate/Isopropylmalate dehydrogenase-like"/>
    <property type="match status" value="1"/>
</dbReference>
<dbReference type="eggNOG" id="COG0280">
    <property type="taxonomic scope" value="Bacteria"/>
</dbReference>
<dbReference type="EMBL" id="CP000776">
    <property type="protein sequence ID" value="ABS51091.1"/>
    <property type="molecule type" value="Genomic_DNA"/>
</dbReference>
<dbReference type="OrthoDB" id="9808984at2"/>
<evidence type="ECO:0000313" key="8">
    <source>
        <dbReference type="EMBL" id="ABS51091.1"/>
    </source>
</evidence>
<feature type="domain" description="Phosphate acetyl/butaryl transferase" evidence="7">
    <location>
        <begin position="156"/>
        <end position="472"/>
    </location>
</feature>
<keyword evidence="9" id="KW-1185">Reference proteome</keyword>
<dbReference type="InterPro" id="IPR042113">
    <property type="entry name" value="P_AcTrfase_dom1"/>
</dbReference>
<evidence type="ECO:0000256" key="1">
    <source>
        <dbReference type="ARBA" id="ARBA00004989"/>
    </source>
</evidence>
<keyword evidence="5 8" id="KW-0012">Acyltransferase</keyword>
<dbReference type="RefSeq" id="WP_012109018.1">
    <property type="nucleotide sequence ID" value="NC_009714.1"/>
</dbReference>
<evidence type="ECO:0000256" key="4">
    <source>
        <dbReference type="ARBA" id="ARBA00022679"/>
    </source>
</evidence>
<evidence type="ECO:0000256" key="3">
    <source>
        <dbReference type="ARBA" id="ARBA00021528"/>
    </source>
</evidence>
<name>A7I2H7_CAMHC</name>
<evidence type="ECO:0000256" key="6">
    <source>
        <dbReference type="ARBA" id="ARBA00031108"/>
    </source>
</evidence>
<dbReference type="Gene3D" id="3.40.50.10950">
    <property type="match status" value="1"/>
</dbReference>
<dbReference type="NCBIfam" id="NF004167">
    <property type="entry name" value="PRK05632.1"/>
    <property type="match status" value="1"/>
</dbReference>
<dbReference type="GO" id="GO:0008959">
    <property type="term" value="F:phosphate acetyltransferase activity"/>
    <property type="evidence" value="ECO:0007669"/>
    <property type="project" value="UniProtKB-EC"/>
</dbReference>
<reference evidence="9" key="1">
    <citation type="submission" date="2007-07" db="EMBL/GenBank/DDBJ databases">
        <title>Complete genome sequence of Campylobacter hominis ATCC BAA-381, a commensal isolated from the human gastrointestinal tract.</title>
        <authorList>
            <person name="Fouts D.E."/>
            <person name="Mongodin E.F."/>
            <person name="Puiu D."/>
            <person name="Sebastian Y."/>
            <person name="Miller W.G."/>
            <person name="Mandrell R.E."/>
            <person name="Nelson K.E."/>
        </authorList>
    </citation>
    <scope>NUCLEOTIDE SEQUENCE [LARGE SCALE GENOMIC DNA]</scope>
    <source>
        <strain evidence="9">ATCC BAA-381 / LMG 19568 / NCTC 13146 / CH001A</strain>
    </source>
</reference>
<gene>
    <name evidence="8" type="ordered locus">CHAB381_1163</name>
</gene>
<dbReference type="Proteomes" id="UP000002407">
    <property type="component" value="Chromosome"/>
</dbReference>
<accession>A7I2H7</accession>
<dbReference type="STRING" id="360107.CHAB381_1163"/>
<dbReference type="SUPFAM" id="SSF53659">
    <property type="entry name" value="Isocitrate/Isopropylmalate dehydrogenase-like"/>
    <property type="match status" value="1"/>
</dbReference>
<evidence type="ECO:0000256" key="5">
    <source>
        <dbReference type="ARBA" id="ARBA00023315"/>
    </source>
</evidence>
<organism evidence="8 9">
    <name type="scientific">Campylobacter hominis (strain ATCC BAA-381 / DSM 21671 / CCUG 45161 / LMG 19568 / NCTC 13146 / CH001A)</name>
    <dbReference type="NCBI Taxonomy" id="360107"/>
    <lineage>
        <taxon>Bacteria</taxon>
        <taxon>Pseudomonadati</taxon>
        <taxon>Campylobacterota</taxon>
        <taxon>Epsilonproteobacteria</taxon>
        <taxon>Campylobacterales</taxon>
        <taxon>Campylobacteraceae</taxon>
        <taxon>Campylobacter</taxon>
    </lineage>
</organism>
<keyword evidence="4 8" id="KW-0808">Transferase</keyword>
<dbReference type="PANTHER" id="PTHR43356">
    <property type="entry name" value="PHOSPHATE ACETYLTRANSFERASE"/>
    <property type="match status" value="1"/>
</dbReference>
<dbReference type="PANTHER" id="PTHR43356:SF3">
    <property type="entry name" value="PHOSPHATE ACETYLTRANSFERASE"/>
    <property type="match status" value="1"/>
</dbReference>
<evidence type="ECO:0000259" key="7">
    <source>
        <dbReference type="Pfam" id="PF01515"/>
    </source>
</evidence>
<dbReference type="InterPro" id="IPR042112">
    <property type="entry name" value="P_AcTrfase_dom2"/>
</dbReference>
<dbReference type="InterPro" id="IPR004614">
    <property type="entry name" value="P_AcTrfase"/>
</dbReference>
<evidence type="ECO:0000256" key="2">
    <source>
        <dbReference type="ARBA" id="ARBA00012707"/>
    </source>
</evidence>
<dbReference type="EC" id="2.3.1.8" evidence="2"/>
<dbReference type="HOGENOM" id="CLU_019723_4_1_7"/>
<sequence>MNGIFVLAQNEVAKNLAFLPKVLTSNFVKITKLQIKEGEQNSAVLKKYIKDFNELSAKNDFVVVIGADFIDKIGFNAKIANVLNLPIISVCDSENSAKTVGEILKENKSNDFAKVYNEICDFGNFKFKIQQIEQNPEIFINELNSNSVNIVTPLKFETKLYEMAAKNVKRVVLPESDDDRILKAADIVLKSNAVEITLLGKKDEISKRAKELDLNLSNAQIIDPENNEFLNEFANTLYELRKAKGMDLKKAQKLVRDRTYFGTMLVYCGKCDAMVSGASTTTAETIRPALQTIKMKPGVSTVSGAFLICLDTNVLLFADCAITPNPTVDQLAAITISSANTAKAFGIDPKVAMLSYSTGTSGSGEDVDFVVNATAKVRELAPNLNVEGPLQFDAAIDKTVAKKKMPDSKVAGKANVFIFPNLNCGNICYKAVQRTSGALAIGPILQGLKKPVNDLSRGCLVKDVINTILISAIQAGDN</sequence>
<dbReference type="KEGG" id="cha:CHAB381_1163"/>
<protein>
    <recommendedName>
        <fullName evidence="3">Phosphate acetyltransferase</fullName>
        <ecNumber evidence="2">2.3.1.8</ecNumber>
    </recommendedName>
    <alternativeName>
        <fullName evidence="6">Phosphotransacetylase</fullName>
    </alternativeName>
</protein>
<dbReference type="AlphaFoldDB" id="A7I2H7"/>
<dbReference type="InterPro" id="IPR050500">
    <property type="entry name" value="Phos_Acetyltrans/Butyryltrans"/>
</dbReference>
<proteinExistence type="predicted"/>